<dbReference type="EMBL" id="PFWG01000061">
    <property type="protein sequence ID" value="PJA63592.1"/>
    <property type="molecule type" value="Genomic_DNA"/>
</dbReference>
<name>A0A2M7YKZ5_9BACT</name>
<comment type="caution">
    <text evidence="2">The sequence shown here is derived from an EMBL/GenBank/DDBJ whole genome shotgun (WGS) entry which is preliminary data.</text>
</comment>
<feature type="transmembrane region" description="Helical" evidence="1">
    <location>
        <begin position="35"/>
        <end position="56"/>
    </location>
</feature>
<reference evidence="3" key="1">
    <citation type="submission" date="2017-09" db="EMBL/GenBank/DDBJ databases">
        <title>Depth-based differentiation of microbial function through sediment-hosted aquifers and enrichment of novel symbionts in the deep terrestrial subsurface.</title>
        <authorList>
            <person name="Probst A.J."/>
            <person name="Ladd B."/>
            <person name="Jarett J.K."/>
            <person name="Geller-Mcgrath D.E."/>
            <person name="Sieber C.M.K."/>
            <person name="Emerson J.B."/>
            <person name="Anantharaman K."/>
            <person name="Thomas B.C."/>
            <person name="Malmstrom R."/>
            <person name="Stieglmeier M."/>
            <person name="Klingl A."/>
            <person name="Woyke T."/>
            <person name="Ryan C.M."/>
            <person name="Banfield J.F."/>
        </authorList>
    </citation>
    <scope>NUCLEOTIDE SEQUENCE [LARGE SCALE GENOMIC DNA]</scope>
</reference>
<keyword evidence="1" id="KW-0812">Transmembrane</keyword>
<keyword evidence="1" id="KW-1133">Transmembrane helix</keyword>
<dbReference type="AlphaFoldDB" id="A0A2M7YKZ5"/>
<accession>A0A2M7YKZ5</accession>
<feature type="transmembrane region" description="Helical" evidence="1">
    <location>
        <begin position="77"/>
        <end position="99"/>
    </location>
</feature>
<evidence type="ECO:0000313" key="2">
    <source>
        <dbReference type="EMBL" id="PJA63592.1"/>
    </source>
</evidence>
<evidence type="ECO:0000256" key="1">
    <source>
        <dbReference type="SAM" id="Phobius"/>
    </source>
</evidence>
<dbReference type="Proteomes" id="UP000230941">
    <property type="component" value="Unassembled WGS sequence"/>
</dbReference>
<dbReference type="Pfam" id="PF18895">
    <property type="entry name" value="T4SS_pilin"/>
    <property type="match status" value="1"/>
</dbReference>
<organism evidence="2 3">
    <name type="scientific">Candidatus Portnoybacteria bacterium CG_4_9_14_3_um_filter_43_11</name>
    <dbReference type="NCBI Taxonomy" id="1974805"/>
    <lineage>
        <taxon>Bacteria</taxon>
        <taxon>Candidatus Portnoyibacteriota</taxon>
    </lineage>
</organism>
<keyword evidence="1" id="KW-0472">Membrane</keyword>
<protein>
    <submittedName>
        <fullName evidence="2">Uncharacterized protein</fullName>
    </submittedName>
</protein>
<dbReference type="InterPro" id="IPR043993">
    <property type="entry name" value="T4SS_pilin"/>
</dbReference>
<sequence>MILFPLTNIFAADLPSGGFDNPLKANDFTEIFVSIANWIAGIVATVAVLLIVIAGLQYIFSGGDLDRIQKAHKTIQWSLIGLIIVLMSWSLLNTVLSLLNVK</sequence>
<gene>
    <name evidence="2" type="ORF">CO160_02680</name>
</gene>
<proteinExistence type="predicted"/>
<evidence type="ECO:0000313" key="3">
    <source>
        <dbReference type="Proteomes" id="UP000230941"/>
    </source>
</evidence>